<dbReference type="AlphaFoldDB" id="A0A0P1AFQ7"/>
<feature type="domain" description="USP" evidence="8">
    <location>
        <begin position="1"/>
        <end position="122"/>
    </location>
</feature>
<protein>
    <recommendedName>
        <fullName evidence="3">ubiquitinyl hydrolase 1</fullName>
        <ecNumber evidence="3">3.4.19.12</ecNumber>
    </recommendedName>
</protein>
<sequence>MHRSVAKKISIYRLPNILVIHLKRFTYSTFSRDKVNSSISIPLQSLDIAEYCTADAIVDGSTLYDLTGIVHHTGSLNGGHYTAECLNAATKEWFGFNDAILTAIQKPELYSSSTYILFNQRRQQHSLTIKKHF</sequence>
<evidence type="ECO:0000256" key="5">
    <source>
        <dbReference type="ARBA" id="ARBA00022786"/>
    </source>
</evidence>
<proteinExistence type="inferred from homology"/>
<evidence type="ECO:0000256" key="1">
    <source>
        <dbReference type="ARBA" id="ARBA00000707"/>
    </source>
</evidence>
<dbReference type="OMA" id="RIGDYCE"/>
<dbReference type="InterPro" id="IPR050185">
    <property type="entry name" value="Ub_carboxyl-term_hydrolase"/>
</dbReference>
<dbReference type="InterPro" id="IPR001394">
    <property type="entry name" value="Peptidase_C19_UCH"/>
</dbReference>
<reference evidence="10" key="1">
    <citation type="submission" date="2014-09" db="EMBL/GenBank/DDBJ databases">
        <authorList>
            <person name="Sharma Rahul"/>
            <person name="Thines Marco"/>
        </authorList>
    </citation>
    <scope>NUCLEOTIDE SEQUENCE [LARGE SCALE GENOMIC DNA]</scope>
</reference>
<evidence type="ECO:0000313" key="9">
    <source>
        <dbReference type="EMBL" id="CEG39263.1"/>
    </source>
</evidence>
<dbReference type="InterPro" id="IPR018200">
    <property type="entry name" value="USP_CS"/>
</dbReference>
<keyword evidence="10" id="KW-1185">Reference proteome</keyword>
<dbReference type="EMBL" id="CCYD01000409">
    <property type="protein sequence ID" value="CEG39263.1"/>
    <property type="molecule type" value="Genomic_DNA"/>
</dbReference>
<evidence type="ECO:0000256" key="2">
    <source>
        <dbReference type="ARBA" id="ARBA00009085"/>
    </source>
</evidence>
<dbReference type="GeneID" id="36404370"/>
<comment type="similarity">
    <text evidence="2">Belongs to the peptidase C19 family.</text>
</comment>
<dbReference type="RefSeq" id="XP_024575632.1">
    <property type="nucleotide sequence ID" value="XM_024724790.1"/>
</dbReference>
<dbReference type="Pfam" id="PF00443">
    <property type="entry name" value="UCH"/>
    <property type="match status" value="1"/>
</dbReference>
<keyword evidence="4 9" id="KW-0645">Protease</keyword>
<organism evidence="9 10">
    <name type="scientific">Plasmopara halstedii</name>
    <name type="common">Downy mildew of sunflower</name>
    <dbReference type="NCBI Taxonomy" id="4781"/>
    <lineage>
        <taxon>Eukaryota</taxon>
        <taxon>Sar</taxon>
        <taxon>Stramenopiles</taxon>
        <taxon>Oomycota</taxon>
        <taxon>Peronosporomycetes</taxon>
        <taxon>Peronosporales</taxon>
        <taxon>Peronosporaceae</taxon>
        <taxon>Plasmopara</taxon>
    </lineage>
</organism>
<name>A0A0P1AFQ7_PLAHL</name>
<dbReference type="GO" id="GO:0006508">
    <property type="term" value="P:proteolysis"/>
    <property type="evidence" value="ECO:0007669"/>
    <property type="project" value="UniProtKB-KW"/>
</dbReference>
<evidence type="ECO:0000256" key="6">
    <source>
        <dbReference type="ARBA" id="ARBA00022801"/>
    </source>
</evidence>
<dbReference type="PROSITE" id="PS50235">
    <property type="entry name" value="USP_3"/>
    <property type="match status" value="1"/>
</dbReference>
<dbReference type="InterPro" id="IPR038765">
    <property type="entry name" value="Papain-like_cys_pep_sf"/>
</dbReference>
<keyword evidence="6" id="KW-0378">Hydrolase</keyword>
<accession>A0A0P1AFQ7</accession>
<dbReference type="PANTHER" id="PTHR21646:SF24">
    <property type="entry name" value="UBIQUITIN CARBOXYL-TERMINAL HYDROLASE"/>
    <property type="match status" value="1"/>
</dbReference>
<dbReference type="Proteomes" id="UP000054928">
    <property type="component" value="Unassembled WGS sequence"/>
</dbReference>
<dbReference type="GO" id="GO:0004843">
    <property type="term" value="F:cysteine-type deubiquitinase activity"/>
    <property type="evidence" value="ECO:0007669"/>
    <property type="project" value="UniProtKB-EC"/>
</dbReference>
<evidence type="ECO:0000256" key="4">
    <source>
        <dbReference type="ARBA" id="ARBA00022670"/>
    </source>
</evidence>
<dbReference type="PROSITE" id="PS00973">
    <property type="entry name" value="USP_2"/>
    <property type="match status" value="1"/>
</dbReference>
<dbReference type="Gene3D" id="3.90.70.10">
    <property type="entry name" value="Cysteine proteinases"/>
    <property type="match status" value="1"/>
</dbReference>
<dbReference type="GO" id="GO:0016579">
    <property type="term" value="P:protein deubiquitination"/>
    <property type="evidence" value="ECO:0007669"/>
    <property type="project" value="InterPro"/>
</dbReference>
<evidence type="ECO:0000256" key="3">
    <source>
        <dbReference type="ARBA" id="ARBA00012759"/>
    </source>
</evidence>
<dbReference type="SUPFAM" id="SSF54001">
    <property type="entry name" value="Cysteine proteinases"/>
    <property type="match status" value="1"/>
</dbReference>
<evidence type="ECO:0000259" key="8">
    <source>
        <dbReference type="PROSITE" id="PS50235"/>
    </source>
</evidence>
<keyword evidence="7" id="KW-0788">Thiol protease</keyword>
<keyword evidence="5" id="KW-0833">Ubl conjugation pathway</keyword>
<dbReference type="PANTHER" id="PTHR21646">
    <property type="entry name" value="UBIQUITIN CARBOXYL-TERMINAL HYDROLASE"/>
    <property type="match status" value="1"/>
</dbReference>
<dbReference type="EC" id="3.4.19.12" evidence="3"/>
<evidence type="ECO:0000313" key="10">
    <source>
        <dbReference type="Proteomes" id="UP000054928"/>
    </source>
</evidence>
<dbReference type="STRING" id="4781.A0A0P1AFQ7"/>
<comment type="catalytic activity">
    <reaction evidence="1">
        <text>Thiol-dependent hydrolysis of ester, thioester, amide, peptide and isopeptide bonds formed by the C-terminal Gly of ubiquitin (a 76-residue protein attached to proteins as an intracellular targeting signal).</text>
        <dbReference type="EC" id="3.4.19.12"/>
    </reaction>
</comment>
<evidence type="ECO:0000256" key="7">
    <source>
        <dbReference type="ARBA" id="ARBA00022807"/>
    </source>
</evidence>
<dbReference type="InterPro" id="IPR028889">
    <property type="entry name" value="USP"/>
</dbReference>
<dbReference type="OrthoDB" id="292964at2759"/>